<feature type="domain" description="PBP" evidence="3">
    <location>
        <begin position="77"/>
        <end position="221"/>
    </location>
</feature>
<dbReference type="InterPro" id="IPR050811">
    <property type="entry name" value="Phosphate_ABC_transporter"/>
</dbReference>
<dbReference type="Pfam" id="PF12849">
    <property type="entry name" value="PBP_like_2"/>
    <property type="match status" value="1"/>
</dbReference>
<name>A0ABN1XWD2_9ACTN</name>
<evidence type="ECO:0000259" key="3">
    <source>
        <dbReference type="Pfam" id="PF12849"/>
    </source>
</evidence>
<dbReference type="Gene3D" id="3.40.190.10">
    <property type="entry name" value="Periplasmic binding protein-like II"/>
    <property type="match status" value="2"/>
</dbReference>
<evidence type="ECO:0000313" key="4">
    <source>
        <dbReference type="EMBL" id="GAA1391849.1"/>
    </source>
</evidence>
<dbReference type="SUPFAM" id="SSF53850">
    <property type="entry name" value="Periplasmic binding protein-like II"/>
    <property type="match status" value="1"/>
</dbReference>
<gene>
    <name evidence="4" type="ORF">GCM10009639_22320</name>
</gene>
<keyword evidence="5" id="KW-1185">Reference proteome</keyword>
<dbReference type="InterPro" id="IPR024370">
    <property type="entry name" value="PBP_domain"/>
</dbReference>
<feature type="signal peptide" evidence="2">
    <location>
        <begin position="1"/>
        <end position="28"/>
    </location>
</feature>
<dbReference type="RefSeq" id="WP_344332501.1">
    <property type="nucleotide sequence ID" value="NZ_BAAAKJ010000116.1"/>
</dbReference>
<keyword evidence="1 2" id="KW-0732">Signal</keyword>
<dbReference type="PANTHER" id="PTHR30570">
    <property type="entry name" value="PERIPLASMIC PHOSPHATE BINDING COMPONENT OF PHOSPHATE ABC TRANSPORTER"/>
    <property type="match status" value="1"/>
</dbReference>
<evidence type="ECO:0000313" key="5">
    <source>
        <dbReference type="Proteomes" id="UP001499863"/>
    </source>
</evidence>
<protein>
    <submittedName>
        <fullName evidence="4">Substrate-binding domain-containing protein</fullName>
    </submittedName>
</protein>
<comment type="caution">
    <text evidence="4">The sequence shown here is derived from an EMBL/GenBank/DDBJ whole genome shotgun (WGS) entry which is preliminary data.</text>
</comment>
<evidence type="ECO:0000256" key="2">
    <source>
        <dbReference type="SAM" id="SignalP"/>
    </source>
</evidence>
<organism evidence="4 5">
    <name type="scientific">Kitasatospora putterlickiae</name>
    <dbReference type="NCBI Taxonomy" id="221725"/>
    <lineage>
        <taxon>Bacteria</taxon>
        <taxon>Bacillati</taxon>
        <taxon>Actinomycetota</taxon>
        <taxon>Actinomycetes</taxon>
        <taxon>Kitasatosporales</taxon>
        <taxon>Streptomycetaceae</taxon>
        <taxon>Kitasatospora</taxon>
    </lineage>
</organism>
<dbReference type="EMBL" id="BAAAKJ010000116">
    <property type="protein sequence ID" value="GAA1391849.1"/>
    <property type="molecule type" value="Genomic_DNA"/>
</dbReference>
<evidence type="ECO:0000256" key="1">
    <source>
        <dbReference type="ARBA" id="ARBA00022729"/>
    </source>
</evidence>
<dbReference type="Proteomes" id="UP001499863">
    <property type="component" value="Unassembled WGS sequence"/>
</dbReference>
<reference evidence="4 5" key="1">
    <citation type="journal article" date="2019" name="Int. J. Syst. Evol. Microbiol.">
        <title>The Global Catalogue of Microorganisms (GCM) 10K type strain sequencing project: providing services to taxonomists for standard genome sequencing and annotation.</title>
        <authorList>
            <consortium name="The Broad Institute Genomics Platform"/>
            <consortium name="The Broad Institute Genome Sequencing Center for Infectious Disease"/>
            <person name="Wu L."/>
            <person name="Ma J."/>
        </authorList>
    </citation>
    <scope>NUCLEOTIDE SEQUENCE [LARGE SCALE GENOMIC DNA]</scope>
    <source>
        <strain evidence="4 5">JCM 12393</strain>
    </source>
</reference>
<dbReference type="PANTHER" id="PTHR30570:SF1">
    <property type="entry name" value="PHOSPHATE-BINDING PROTEIN PSTS"/>
    <property type="match status" value="1"/>
</dbReference>
<sequence>MRKTAAKLLAAAAIATSVVTVASGTAVADPSTLPTLPTANDFVGVGSDTTQAILNQFSVDYNAFLAASGNTTSPRLYSWDATGTTPIVATKTGATQIARPNGSGAGIKALENNTNTTVDFARSSRGPQTGDQATDYFIAFAKDAVSWAAKAGGNAPANLTTADLKDIYTCAKTTWNAIDPSLPATTIKPFLPQADSGTRAYFLKTIGSGVAVTPGACVVSGTQENQGTDPALQDNDAIVPYSVAHYIGQVYFGHAVGNDAQGPLTVRNVNGVTAIDVAGKKIDAAFAQTDYARVVYNVVRQSEWTSTAARGVALRSIFGANGWICKNATAIADIQSYGFLKLDNGCGVSTHI</sequence>
<accession>A0ABN1XWD2</accession>
<proteinExistence type="predicted"/>
<feature type="chain" id="PRO_5046966694" evidence="2">
    <location>
        <begin position="29"/>
        <end position="352"/>
    </location>
</feature>